<dbReference type="Pfam" id="PF00496">
    <property type="entry name" value="SBP_bac_5"/>
    <property type="match status" value="1"/>
</dbReference>
<dbReference type="AlphaFoldDB" id="A0A2I8VQB0"/>
<dbReference type="GO" id="GO:0015833">
    <property type="term" value="P:peptide transport"/>
    <property type="evidence" value="ECO:0007669"/>
    <property type="project" value="TreeGrafter"/>
</dbReference>
<organism evidence="3 4">
    <name type="scientific">Salinigranum rubrum</name>
    <dbReference type="NCBI Taxonomy" id="755307"/>
    <lineage>
        <taxon>Archaea</taxon>
        <taxon>Methanobacteriati</taxon>
        <taxon>Methanobacteriota</taxon>
        <taxon>Stenosarchaea group</taxon>
        <taxon>Halobacteria</taxon>
        <taxon>Halobacteriales</taxon>
        <taxon>Haloferacaceae</taxon>
        <taxon>Salinigranum</taxon>
    </lineage>
</organism>
<geneLocation type="plasmid" evidence="3">
    <name>unnamed1</name>
</geneLocation>
<dbReference type="KEGG" id="srub:C2R22_21235"/>
<evidence type="ECO:0000313" key="4">
    <source>
        <dbReference type="Proteomes" id="UP000236584"/>
    </source>
</evidence>
<dbReference type="SUPFAM" id="SSF53850">
    <property type="entry name" value="Periplasmic binding protein-like II"/>
    <property type="match status" value="2"/>
</dbReference>
<feature type="domain" description="Solute-binding protein family 5" evidence="2">
    <location>
        <begin position="258"/>
        <end position="412"/>
    </location>
</feature>
<dbReference type="Gene3D" id="3.40.190.10">
    <property type="entry name" value="Periplasmic binding protein-like II"/>
    <property type="match status" value="1"/>
</dbReference>
<dbReference type="Proteomes" id="UP000236584">
    <property type="component" value="Plasmid unnamed1"/>
</dbReference>
<sequence length="434" mass="48500">MTLPDTPRRAILGALGSGMVALTGGCLRRVRSLTGWNSAQQVQLRIKTVPDDADPYALQLARTVADWFRTAGIDTGVVPMSEQELHRQTLLGNDFDLFVMRLPPRFRDPDGLYTLLHSRFAEDPGWQNPFGYANIDVDEFLETQRRTNGTRRREALRRLQMTVTRTQPFTLLTVPDDIRAVRTTNYTNWRAANLSSPLGYLLLERASSVDEEDGTLRVAVTDRRATMNLNPLSVEFRRTGALTGLLYDPLGYVFENRLTPWLAETWEFSETNPPTARVTLRDGVSWHDGEPLTADDVAFTYRLLADTTLNSRGDEESAPFPSPRYRGRSSLVADGEVIDDTTVEVQFDDVTPSVARRAFTIPILPKHIWQDRTDPASLAGINVGSVTDVLVTNNIPPVGSGPLKFVRNTPERRSFSNGSTTTSYIGGRTDQWSP</sequence>
<dbReference type="InterPro" id="IPR039424">
    <property type="entry name" value="SBP_5"/>
</dbReference>
<keyword evidence="3" id="KW-0614">Plasmid</keyword>
<evidence type="ECO:0000256" key="1">
    <source>
        <dbReference type="SAM" id="MobiDB-lite"/>
    </source>
</evidence>
<feature type="region of interest" description="Disordered" evidence="1">
    <location>
        <begin position="411"/>
        <end position="434"/>
    </location>
</feature>
<evidence type="ECO:0000259" key="2">
    <source>
        <dbReference type="Pfam" id="PF00496"/>
    </source>
</evidence>
<dbReference type="EMBL" id="CP026310">
    <property type="protein sequence ID" value="AUV84112.1"/>
    <property type="molecule type" value="Genomic_DNA"/>
</dbReference>
<gene>
    <name evidence="3" type="ORF">C2R22_21235</name>
</gene>
<dbReference type="PANTHER" id="PTHR30290">
    <property type="entry name" value="PERIPLASMIC BINDING COMPONENT OF ABC TRANSPORTER"/>
    <property type="match status" value="1"/>
</dbReference>
<proteinExistence type="predicted"/>
<name>A0A2I8VQB0_9EURY</name>
<dbReference type="InterPro" id="IPR000914">
    <property type="entry name" value="SBP_5_dom"/>
</dbReference>
<evidence type="ECO:0000313" key="3">
    <source>
        <dbReference type="EMBL" id="AUV84112.1"/>
    </source>
</evidence>
<reference evidence="3 4" key="1">
    <citation type="submission" date="2018-01" db="EMBL/GenBank/DDBJ databases">
        <title>Complete genome sequence of Salinigranum rubrum GX10T, an extremely halophilic archaeon isolated from a marine solar saltern.</title>
        <authorList>
            <person name="Han S."/>
        </authorList>
    </citation>
    <scope>NUCLEOTIDE SEQUENCE [LARGE SCALE GENOMIC DNA]</scope>
    <source>
        <strain evidence="3 4">GX10</strain>
        <plasmid evidence="4">Plasmid unnamed1</plasmid>
    </source>
</reference>
<feature type="compositionally biased region" description="Polar residues" evidence="1">
    <location>
        <begin position="415"/>
        <end position="434"/>
    </location>
</feature>
<accession>A0A2I8VQB0</accession>
<dbReference type="Gene3D" id="3.10.105.10">
    <property type="entry name" value="Dipeptide-binding Protein, Domain 3"/>
    <property type="match status" value="1"/>
</dbReference>
<keyword evidence="4" id="KW-1185">Reference proteome</keyword>
<protein>
    <submittedName>
        <fullName evidence="3">ABC transporter substrate-binding protein</fullName>
    </submittedName>
</protein>
<dbReference type="GO" id="GO:1904680">
    <property type="term" value="F:peptide transmembrane transporter activity"/>
    <property type="evidence" value="ECO:0007669"/>
    <property type="project" value="TreeGrafter"/>
</dbReference>